<evidence type="ECO:0000256" key="3">
    <source>
        <dbReference type="ARBA" id="ARBA00022801"/>
    </source>
</evidence>
<dbReference type="InterPro" id="IPR017850">
    <property type="entry name" value="Alkaline_phosphatase_core_sf"/>
</dbReference>
<dbReference type="InterPro" id="IPR050738">
    <property type="entry name" value="Sulfatase"/>
</dbReference>
<reference evidence="7 8" key="1">
    <citation type="submission" date="2018-08" db="EMBL/GenBank/DDBJ databases">
        <title>The reduced genetic potential of extracellular carbohydrate catabolism in Euzebyella marina RN62, a Flavobacteriia bacterium isolated from the hadal water.</title>
        <authorList>
            <person name="Xue C."/>
        </authorList>
    </citation>
    <scope>NUCLEOTIDE SEQUENCE [LARGE SCALE GENOMIC DNA]</scope>
    <source>
        <strain evidence="7 8">RN62</strain>
    </source>
</reference>
<evidence type="ECO:0000256" key="4">
    <source>
        <dbReference type="ARBA" id="ARBA00022837"/>
    </source>
</evidence>
<feature type="domain" description="Sulfatase N-terminal" evidence="6">
    <location>
        <begin position="32"/>
        <end position="351"/>
    </location>
</feature>
<evidence type="ECO:0000313" key="7">
    <source>
        <dbReference type="EMBL" id="AYN69607.1"/>
    </source>
</evidence>
<dbReference type="PANTHER" id="PTHR42693:SF33">
    <property type="entry name" value="ARYLSULFATASE"/>
    <property type="match status" value="1"/>
</dbReference>
<name>A0A3G2LBH8_9FLAO</name>
<sequence length="464" mass="52822">MTSIFDKSYLFCLLFLSASYYACAQKAEPTKPNVIVILTDDQGSIDLNSYGAKDLYTPNMDRLAKEGVRFTQFYAGAPVCSPSRAALLTGKTNLRAGLPNNVPIPEKAEATGQYGLPTEEITMAEILKDNGYRTALIGKWHLGHRPQNLPNGQGFDYFFGHQRGCIDNFSHFFFWDGPNKHDLYRNSEEVYYSGQHFSDLMVDEIKGFIGQENKEPFFIYWAFNAPHYPYQGNKKWLDHYSNLTTPRKEYAAFVSSTDEKIGEVLDYLDEEEMTQNTIVIFQSDHGHSLEERAFWGGGNSGPYRGSKFSMFEGGIRVPAIIRYPQMIPAGEVRNQLAMEMDWFSTVAELTGSKIEEKVDGKSLMPIIKNEKLETAHETVHWQLGSYDDKNAQWVVRKGPWKLIGNVNEPMGKEKSVKLPELYLVNLDDDISERNNLVDSKPEIVNELLKLHSDWIASVREERGK</sequence>
<dbReference type="SUPFAM" id="SSF53649">
    <property type="entry name" value="Alkaline phosphatase-like"/>
    <property type="match status" value="1"/>
</dbReference>
<evidence type="ECO:0000259" key="6">
    <source>
        <dbReference type="Pfam" id="PF00884"/>
    </source>
</evidence>
<dbReference type="Pfam" id="PF00884">
    <property type="entry name" value="Sulfatase"/>
    <property type="match status" value="1"/>
</dbReference>
<evidence type="ECO:0000256" key="1">
    <source>
        <dbReference type="ARBA" id="ARBA00008779"/>
    </source>
</evidence>
<dbReference type="KEGG" id="emar:D1013_04510"/>
<evidence type="ECO:0000256" key="2">
    <source>
        <dbReference type="ARBA" id="ARBA00022723"/>
    </source>
</evidence>
<dbReference type="Gene3D" id="3.40.720.10">
    <property type="entry name" value="Alkaline Phosphatase, subunit A"/>
    <property type="match status" value="1"/>
</dbReference>
<keyword evidence="3" id="KW-0378">Hydrolase</keyword>
<accession>A0A3G2LBH8</accession>
<dbReference type="Proteomes" id="UP000276309">
    <property type="component" value="Chromosome"/>
</dbReference>
<feature type="chain" id="PRO_5018243514" evidence="5">
    <location>
        <begin position="25"/>
        <end position="464"/>
    </location>
</feature>
<keyword evidence="8" id="KW-1185">Reference proteome</keyword>
<dbReference type="EMBL" id="CP032050">
    <property type="protein sequence ID" value="AYN69607.1"/>
    <property type="molecule type" value="Genomic_DNA"/>
</dbReference>
<dbReference type="PROSITE" id="PS00523">
    <property type="entry name" value="SULFATASE_1"/>
    <property type="match status" value="1"/>
</dbReference>
<dbReference type="GO" id="GO:0046872">
    <property type="term" value="F:metal ion binding"/>
    <property type="evidence" value="ECO:0007669"/>
    <property type="project" value="UniProtKB-KW"/>
</dbReference>
<keyword evidence="5" id="KW-0732">Signal</keyword>
<dbReference type="RefSeq" id="WP_121850598.1">
    <property type="nucleotide sequence ID" value="NZ_CP032050.1"/>
</dbReference>
<dbReference type="PROSITE" id="PS00149">
    <property type="entry name" value="SULFATASE_2"/>
    <property type="match status" value="1"/>
</dbReference>
<protein>
    <submittedName>
        <fullName evidence="7">DUF229 domain-containing protein</fullName>
    </submittedName>
</protein>
<dbReference type="AlphaFoldDB" id="A0A3G2LBH8"/>
<proteinExistence type="inferred from homology"/>
<dbReference type="InterPro" id="IPR024607">
    <property type="entry name" value="Sulfatase_CS"/>
</dbReference>
<evidence type="ECO:0000313" key="8">
    <source>
        <dbReference type="Proteomes" id="UP000276309"/>
    </source>
</evidence>
<dbReference type="InterPro" id="IPR000917">
    <property type="entry name" value="Sulfatase_N"/>
</dbReference>
<comment type="similarity">
    <text evidence="1">Belongs to the sulfatase family.</text>
</comment>
<organism evidence="7 8">
    <name type="scientific">Euzebyella marina</name>
    <dbReference type="NCBI Taxonomy" id="1761453"/>
    <lineage>
        <taxon>Bacteria</taxon>
        <taxon>Pseudomonadati</taxon>
        <taxon>Bacteroidota</taxon>
        <taxon>Flavobacteriia</taxon>
        <taxon>Flavobacteriales</taxon>
        <taxon>Flavobacteriaceae</taxon>
        <taxon>Euzebyella</taxon>
    </lineage>
</organism>
<dbReference type="GO" id="GO:0004065">
    <property type="term" value="F:arylsulfatase activity"/>
    <property type="evidence" value="ECO:0007669"/>
    <property type="project" value="TreeGrafter"/>
</dbReference>
<gene>
    <name evidence="7" type="ORF">D1013_04510</name>
</gene>
<keyword evidence="2" id="KW-0479">Metal-binding</keyword>
<dbReference type="PANTHER" id="PTHR42693">
    <property type="entry name" value="ARYLSULFATASE FAMILY MEMBER"/>
    <property type="match status" value="1"/>
</dbReference>
<keyword evidence="4" id="KW-0106">Calcium</keyword>
<dbReference type="Gene3D" id="3.30.1120.10">
    <property type="match status" value="1"/>
</dbReference>
<dbReference type="OrthoDB" id="975025at2"/>
<feature type="signal peptide" evidence="5">
    <location>
        <begin position="1"/>
        <end position="24"/>
    </location>
</feature>
<evidence type="ECO:0000256" key="5">
    <source>
        <dbReference type="SAM" id="SignalP"/>
    </source>
</evidence>